<dbReference type="NCBIfam" id="TIGR00254">
    <property type="entry name" value="GGDEF"/>
    <property type="match status" value="1"/>
</dbReference>
<gene>
    <name evidence="3" type="ORF">PYK22_01253</name>
</gene>
<dbReference type="InterPro" id="IPR029016">
    <property type="entry name" value="GAF-like_dom_sf"/>
</dbReference>
<dbReference type="Pfam" id="PF01590">
    <property type="entry name" value="GAF"/>
    <property type="match status" value="1"/>
</dbReference>
<dbReference type="Proteomes" id="UP000031518">
    <property type="component" value="Unassembled WGS sequence"/>
</dbReference>
<dbReference type="InterPro" id="IPR050469">
    <property type="entry name" value="Diguanylate_Cyclase"/>
</dbReference>
<dbReference type="EMBL" id="CBXV010000004">
    <property type="protein sequence ID" value="CDM65255.1"/>
    <property type="molecule type" value="Genomic_DNA"/>
</dbReference>
<dbReference type="STRING" id="454194.PYK22_01253"/>
<evidence type="ECO:0000313" key="4">
    <source>
        <dbReference type="Proteomes" id="UP000031518"/>
    </source>
</evidence>
<dbReference type="SUPFAM" id="SSF55781">
    <property type="entry name" value="GAF domain-like"/>
    <property type="match status" value="1"/>
</dbReference>
<dbReference type="CDD" id="cd01949">
    <property type="entry name" value="GGDEF"/>
    <property type="match status" value="1"/>
</dbReference>
<dbReference type="OrthoDB" id="105420at2"/>
<accession>A0A0B6WYM9</accession>
<proteinExistence type="predicted"/>
<sequence>MTKRVILLNCERSAPAVGELTEALRAAGIEVLFVQDQASSAEPPSAIIHGVIAGDRMNALNRNVQWAKARWPSVPIIACRLHSPDESQTARRLSHAALKRIGFHLVADEAAQLPALLHEIEGRDIVAEIAAEEEAERRPLPEIEIPDDLASEPLRAAFALVAALHFTEDQRRAVEITLRKLAPLIGAERLTFYLAQDEGIATSLEPFLTYIQSSSSPNATSVASVSAFAQAAASQVKLMSALDEGRALLAAPLVHEDKVLGVIEAERGNAFSPADEMLVTALAPPIAAAIFRAIRLAEAERLSQTDDLTKLHNARFLRQHLISEIKRARRYGSPVSALFLDLDDFKCVNDEHGHLVGSHVLMEMAAVILSSVRDTDIVARYGGDEFVIILPETDAKHAAHVAERVRARIANHRFTGGRGLRLQLTASFGVAAFPEHAQSPQQLLARADAAMYEAKAARKDCVRIAAAAASNAHSENHPG</sequence>
<dbReference type="PROSITE" id="PS50887">
    <property type="entry name" value="GGDEF"/>
    <property type="match status" value="1"/>
</dbReference>
<evidence type="ECO:0000256" key="1">
    <source>
        <dbReference type="ARBA" id="ARBA00012528"/>
    </source>
</evidence>
<dbReference type="InterPro" id="IPR029787">
    <property type="entry name" value="Nucleotide_cyclase"/>
</dbReference>
<evidence type="ECO:0000313" key="3">
    <source>
        <dbReference type="EMBL" id="CDM65255.1"/>
    </source>
</evidence>
<dbReference type="GO" id="GO:0052621">
    <property type="term" value="F:diguanylate cyclase activity"/>
    <property type="evidence" value="ECO:0007669"/>
    <property type="project" value="UniProtKB-EC"/>
</dbReference>
<dbReference type="GO" id="GO:1902201">
    <property type="term" value="P:negative regulation of bacterial-type flagellum-dependent cell motility"/>
    <property type="evidence" value="ECO:0007669"/>
    <property type="project" value="TreeGrafter"/>
</dbReference>
<feature type="domain" description="GGDEF" evidence="2">
    <location>
        <begin position="333"/>
        <end position="467"/>
    </location>
</feature>
<name>A0A0B6WYM9_9BACT</name>
<dbReference type="GO" id="GO:0043709">
    <property type="term" value="P:cell adhesion involved in single-species biofilm formation"/>
    <property type="evidence" value="ECO:0007669"/>
    <property type="project" value="TreeGrafter"/>
</dbReference>
<protein>
    <recommendedName>
        <fullName evidence="1">diguanylate cyclase</fullName>
        <ecNumber evidence="1">2.7.7.65</ecNumber>
    </recommendedName>
</protein>
<dbReference type="PANTHER" id="PTHR45138:SF6">
    <property type="entry name" value="DIGUANYLATE CYCLASE DGCN"/>
    <property type="match status" value="1"/>
</dbReference>
<dbReference type="InterPro" id="IPR043128">
    <property type="entry name" value="Rev_trsase/Diguanyl_cyclase"/>
</dbReference>
<dbReference type="SMART" id="SM00267">
    <property type="entry name" value="GGDEF"/>
    <property type="match status" value="1"/>
</dbReference>
<dbReference type="FunFam" id="3.30.70.270:FF:000001">
    <property type="entry name" value="Diguanylate cyclase domain protein"/>
    <property type="match status" value="1"/>
</dbReference>
<dbReference type="AlphaFoldDB" id="A0A0B6WYM9"/>
<dbReference type="InterPro" id="IPR003018">
    <property type="entry name" value="GAF"/>
</dbReference>
<reference evidence="3 4" key="2">
    <citation type="submission" date="2015-01" db="EMBL/GenBank/DDBJ databases">
        <title>Complete genome sequence of Pyrinomonas methylaliphatogenes type strain K22T.</title>
        <authorList>
            <person name="Lee K.C.Y."/>
            <person name="Power J.F."/>
            <person name="Dunfield P.F."/>
            <person name="Morgan X.C."/>
            <person name="Huttenhower C."/>
            <person name="Stott M.B."/>
        </authorList>
    </citation>
    <scope>NUCLEOTIDE SEQUENCE [LARGE SCALE GENOMIC DNA]</scope>
    <source>
        <strain evidence="3 4">K22</strain>
    </source>
</reference>
<dbReference type="RefSeq" id="WP_060635400.1">
    <property type="nucleotide sequence ID" value="NZ_CBXV010000004.1"/>
</dbReference>
<reference evidence="3 4" key="1">
    <citation type="submission" date="2013-12" db="EMBL/GenBank/DDBJ databases">
        <authorList>
            <person name="Stott M."/>
        </authorList>
    </citation>
    <scope>NUCLEOTIDE SEQUENCE [LARGE SCALE GENOMIC DNA]</scope>
    <source>
        <strain evidence="3 4">K22</strain>
    </source>
</reference>
<dbReference type="Pfam" id="PF00990">
    <property type="entry name" value="GGDEF"/>
    <property type="match status" value="1"/>
</dbReference>
<dbReference type="GO" id="GO:0005886">
    <property type="term" value="C:plasma membrane"/>
    <property type="evidence" value="ECO:0007669"/>
    <property type="project" value="TreeGrafter"/>
</dbReference>
<dbReference type="Gene3D" id="3.30.450.40">
    <property type="match status" value="1"/>
</dbReference>
<dbReference type="Gene3D" id="3.30.70.270">
    <property type="match status" value="1"/>
</dbReference>
<dbReference type="EC" id="2.7.7.65" evidence="1"/>
<dbReference type="PANTHER" id="PTHR45138">
    <property type="entry name" value="REGULATORY COMPONENTS OF SENSORY TRANSDUCTION SYSTEM"/>
    <property type="match status" value="1"/>
</dbReference>
<dbReference type="InterPro" id="IPR000160">
    <property type="entry name" value="GGDEF_dom"/>
</dbReference>
<keyword evidence="4" id="KW-1185">Reference proteome</keyword>
<organism evidence="3 4">
    <name type="scientific">Pyrinomonas methylaliphatogenes</name>
    <dbReference type="NCBI Taxonomy" id="454194"/>
    <lineage>
        <taxon>Bacteria</taxon>
        <taxon>Pseudomonadati</taxon>
        <taxon>Acidobacteriota</taxon>
        <taxon>Blastocatellia</taxon>
        <taxon>Blastocatellales</taxon>
        <taxon>Pyrinomonadaceae</taxon>
        <taxon>Pyrinomonas</taxon>
    </lineage>
</organism>
<dbReference type="SUPFAM" id="SSF55073">
    <property type="entry name" value="Nucleotide cyclase"/>
    <property type="match status" value="1"/>
</dbReference>
<evidence type="ECO:0000259" key="2">
    <source>
        <dbReference type="PROSITE" id="PS50887"/>
    </source>
</evidence>